<protein>
    <recommendedName>
        <fullName evidence="8">AAA+ ATPase domain-containing protein</fullName>
    </recommendedName>
</protein>
<dbReference type="PANTHER" id="PTHR33463:SF220">
    <property type="entry name" value="NB-ARC DOMAIN-CONTAINING PROTEIN"/>
    <property type="match status" value="1"/>
</dbReference>
<comment type="similarity">
    <text evidence="1">Belongs to the disease resistance NB-LRR family.</text>
</comment>
<reference evidence="9" key="1">
    <citation type="journal article" date="2022" name="Plant J.">
        <title>Strategies of tolerance reflected in two North American maple genomes.</title>
        <authorList>
            <person name="McEvoy S.L."/>
            <person name="Sezen U.U."/>
            <person name="Trouern-Trend A."/>
            <person name="McMahon S.M."/>
            <person name="Schaberg P.G."/>
            <person name="Yang J."/>
            <person name="Wegrzyn J.L."/>
            <person name="Swenson N.G."/>
        </authorList>
    </citation>
    <scope>NUCLEOTIDE SEQUENCE</scope>
    <source>
        <strain evidence="9">91603</strain>
    </source>
</reference>
<dbReference type="AlphaFoldDB" id="A0AAD5NIB8"/>
<keyword evidence="7" id="KW-0175">Coiled coil</keyword>
<accession>A0AAD5NIB8</accession>
<dbReference type="PANTHER" id="PTHR33463">
    <property type="entry name" value="NB-ARC DOMAIN-CONTAINING PROTEIN-RELATED"/>
    <property type="match status" value="1"/>
</dbReference>
<dbReference type="InterPro" id="IPR050905">
    <property type="entry name" value="Plant_NBS-LRR"/>
</dbReference>
<dbReference type="SUPFAM" id="SSF52540">
    <property type="entry name" value="P-loop containing nucleoside triphosphate hydrolases"/>
    <property type="match status" value="1"/>
</dbReference>
<evidence type="ECO:0000256" key="3">
    <source>
        <dbReference type="ARBA" id="ARBA00022737"/>
    </source>
</evidence>
<dbReference type="GO" id="GO:0005524">
    <property type="term" value="F:ATP binding"/>
    <property type="evidence" value="ECO:0007669"/>
    <property type="project" value="UniProtKB-KW"/>
</dbReference>
<reference evidence="9" key="2">
    <citation type="submission" date="2023-02" db="EMBL/GenBank/DDBJ databases">
        <authorList>
            <person name="Swenson N.G."/>
            <person name="Wegrzyn J.L."/>
            <person name="Mcevoy S.L."/>
        </authorList>
    </citation>
    <scope>NUCLEOTIDE SEQUENCE</scope>
    <source>
        <strain evidence="9">91603</strain>
        <tissue evidence="9">Leaf</tissue>
    </source>
</reference>
<dbReference type="InterPro" id="IPR042197">
    <property type="entry name" value="Apaf_helical"/>
</dbReference>
<evidence type="ECO:0000313" key="10">
    <source>
        <dbReference type="Proteomes" id="UP001064489"/>
    </source>
</evidence>
<dbReference type="InterPro" id="IPR032675">
    <property type="entry name" value="LRR_dom_sf"/>
</dbReference>
<evidence type="ECO:0000256" key="2">
    <source>
        <dbReference type="ARBA" id="ARBA00022614"/>
    </source>
</evidence>
<keyword evidence="2" id="KW-0433">Leucine-rich repeat</keyword>
<sequence length="904" mass="103991">MDCVSPILDIATRLWNCTTNHTAYISHLQDNLHSLRDAKRELENISKDIEIRVELAEQQYSVRTNQVKGWLESTQLIVIEANDILQKGDQEIQKKCFGCCCPRNCCSSYKLGKEAIKKIDAVKELIKKSHFDVVADRLRRPIVDERPVEKTVGMDSIFGEVWRCIEDPSIGGVIGLFGMGGVGKTTLLKKLNNECLDTTHDFDVVIWVVVSREVNLEKIQEAIWKKLQIPVDMMSNKDSDERAIEIFHVLKNKKFALLLDDLWERIDLLTMGISIDHSRTGSKIIFTTRKEDVCSQMEAHRRFRVERLPSEAALDLFRLKVGENILNSHHEIPKLAEIAARECNGLPITIITVARAMANWRTPEEWQREIQVLRRYRLEIPEDHNILKDELIELWIGEGFLDKFYNIYDARNHGEYIIGRLKLACLLETGPYRNIIKMHDVIRDMALKLASETKDMILVQECGGGLRLSRQKEVIRMSLWSPGVEFFDETLTCPCLSTFLVKDSELKRIPNTFFRFMFSLSVLDLSCNKDLIRLPLELGELINLHYLNLSYTNIDVLPFAVMNLTRLRILLLDETKNLKGISRTLISRLQSLQVFSRILSSTKIRNYDESSSDEELLEVLHYDQSSGNTELLEGHYDHPWNEVELFEGLEFLKRITDISITLSTFPSVLKFKSSPKLQCCIKRLTIMCTEMVSLDISSSAMQRMENLHMLSIRDCHSLREVKICLEDDHERIQGVLVPKCFRSLGYLRVENCLVKDLTWLIYAPTIKYLWVDNCPELEEIIANDLGSSEIEESIELFSKLESVNLVSLPSLKSICRGAMPFPSLQNLEVMDCTNLRKIPFDSSSAKKSLNAIKGSKTWWDALEWDDEAAENVFASKFIESEFLLFKPASSALPSTYTKQLQRFK</sequence>
<name>A0AAD5NIB8_ACENE</name>
<keyword evidence="3" id="KW-0677">Repeat</keyword>
<proteinExistence type="inferred from homology"/>
<dbReference type="Gene3D" id="3.80.10.10">
    <property type="entry name" value="Ribonuclease Inhibitor"/>
    <property type="match status" value="2"/>
</dbReference>
<dbReference type="Pfam" id="PF23559">
    <property type="entry name" value="WHD_DRP"/>
    <property type="match status" value="1"/>
</dbReference>
<organism evidence="9 10">
    <name type="scientific">Acer negundo</name>
    <name type="common">Box elder</name>
    <dbReference type="NCBI Taxonomy" id="4023"/>
    <lineage>
        <taxon>Eukaryota</taxon>
        <taxon>Viridiplantae</taxon>
        <taxon>Streptophyta</taxon>
        <taxon>Embryophyta</taxon>
        <taxon>Tracheophyta</taxon>
        <taxon>Spermatophyta</taxon>
        <taxon>Magnoliopsida</taxon>
        <taxon>eudicotyledons</taxon>
        <taxon>Gunneridae</taxon>
        <taxon>Pentapetalae</taxon>
        <taxon>rosids</taxon>
        <taxon>malvids</taxon>
        <taxon>Sapindales</taxon>
        <taxon>Sapindaceae</taxon>
        <taxon>Hippocastanoideae</taxon>
        <taxon>Acereae</taxon>
        <taxon>Acer</taxon>
    </lineage>
</organism>
<dbReference type="CDD" id="cd00882">
    <property type="entry name" value="Ras_like_GTPase"/>
    <property type="match status" value="1"/>
</dbReference>
<keyword evidence="10" id="KW-1185">Reference proteome</keyword>
<keyword evidence="5" id="KW-0611">Plant defense</keyword>
<dbReference type="Gene3D" id="3.40.50.300">
    <property type="entry name" value="P-loop containing nucleotide triphosphate hydrolases"/>
    <property type="match status" value="1"/>
</dbReference>
<dbReference type="InterPro" id="IPR027417">
    <property type="entry name" value="P-loop_NTPase"/>
</dbReference>
<dbReference type="EMBL" id="JAJSOW010000106">
    <property type="protein sequence ID" value="KAI9159793.1"/>
    <property type="molecule type" value="Genomic_DNA"/>
</dbReference>
<dbReference type="Pfam" id="PF23247">
    <property type="entry name" value="LRR_RPS2"/>
    <property type="match status" value="1"/>
</dbReference>
<evidence type="ECO:0000256" key="4">
    <source>
        <dbReference type="ARBA" id="ARBA00022741"/>
    </source>
</evidence>
<dbReference type="InterPro" id="IPR003593">
    <property type="entry name" value="AAA+_ATPase"/>
</dbReference>
<evidence type="ECO:0000256" key="7">
    <source>
        <dbReference type="SAM" id="Coils"/>
    </source>
</evidence>
<dbReference type="InterPro" id="IPR002182">
    <property type="entry name" value="NB-ARC"/>
</dbReference>
<keyword evidence="4" id="KW-0547">Nucleotide-binding</keyword>
<feature type="coiled-coil region" evidence="7">
    <location>
        <begin position="25"/>
        <end position="59"/>
    </location>
</feature>
<dbReference type="Proteomes" id="UP001064489">
    <property type="component" value="Chromosome 2"/>
</dbReference>
<evidence type="ECO:0000256" key="6">
    <source>
        <dbReference type="ARBA" id="ARBA00022840"/>
    </source>
</evidence>
<evidence type="ECO:0000259" key="8">
    <source>
        <dbReference type="SMART" id="SM00382"/>
    </source>
</evidence>
<feature type="domain" description="AAA+ ATPase" evidence="8">
    <location>
        <begin position="170"/>
        <end position="309"/>
    </location>
</feature>
<gene>
    <name evidence="9" type="ORF">LWI28_001956</name>
</gene>
<comment type="caution">
    <text evidence="9">The sequence shown here is derived from an EMBL/GenBank/DDBJ whole genome shotgun (WGS) entry which is preliminary data.</text>
</comment>
<dbReference type="GO" id="GO:0043531">
    <property type="term" value="F:ADP binding"/>
    <property type="evidence" value="ECO:0007669"/>
    <property type="project" value="InterPro"/>
</dbReference>
<evidence type="ECO:0000313" key="9">
    <source>
        <dbReference type="EMBL" id="KAI9159793.1"/>
    </source>
</evidence>
<evidence type="ECO:0000256" key="1">
    <source>
        <dbReference type="ARBA" id="ARBA00008894"/>
    </source>
</evidence>
<dbReference type="GO" id="GO:0006952">
    <property type="term" value="P:defense response"/>
    <property type="evidence" value="ECO:0007669"/>
    <property type="project" value="UniProtKB-KW"/>
</dbReference>
<dbReference type="PRINTS" id="PR00364">
    <property type="entry name" value="DISEASERSIST"/>
</dbReference>
<evidence type="ECO:0000256" key="5">
    <source>
        <dbReference type="ARBA" id="ARBA00022821"/>
    </source>
</evidence>
<dbReference type="Pfam" id="PF00931">
    <property type="entry name" value="NB-ARC"/>
    <property type="match status" value="1"/>
</dbReference>
<dbReference type="Gene3D" id="1.10.8.430">
    <property type="entry name" value="Helical domain of apoptotic protease-activating factors"/>
    <property type="match status" value="1"/>
</dbReference>
<keyword evidence="6" id="KW-0067">ATP-binding</keyword>
<dbReference type="InterPro" id="IPR058922">
    <property type="entry name" value="WHD_DRP"/>
</dbReference>
<dbReference type="FunFam" id="3.40.50.300:FF:001091">
    <property type="entry name" value="Probable disease resistance protein At1g61300"/>
    <property type="match status" value="1"/>
</dbReference>
<dbReference type="InterPro" id="IPR057135">
    <property type="entry name" value="At4g27190-like_LRR"/>
</dbReference>
<dbReference type="SUPFAM" id="SSF52058">
    <property type="entry name" value="L domain-like"/>
    <property type="match status" value="1"/>
</dbReference>
<dbReference type="SMART" id="SM00382">
    <property type="entry name" value="AAA"/>
    <property type="match status" value="1"/>
</dbReference>